<evidence type="ECO:0000313" key="15">
    <source>
        <dbReference type="Proteomes" id="UP000317935"/>
    </source>
</evidence>
<evidence type="ECO:0000256" key="9">
    <source>
        <dbReference type="ARBA" id="ARBA00040743"/>
    </source>
</evidence>
<feature type="transmembrane region" description="Helical" evidence="11">
    <location>
        <begin position="12"/>
        <end position="32"/>
    </location>
</feature>
<keyword evidence="2" id="KW-1003">Cell membrane</keyword>
<dbReference type="EMBL" id="AP019774">
    <property type="protein sequence ID" value="BCD70553.1"/>
    <property type="molecule type" value="Genomic_DNA"/>
</dbReference>
<keyword evidence="3" id="KW-0997">Cell inner membrane</keyword>
<reference evidence="14 15" key="1">
    <citation type="submission" date="2019-06" db="EMBL/GenBank/DDBJ databases">
        <title>Complete genome sequence of Helicobacter suis SNTW101c.</title>
        <authorList>
            <person name="Rimbara E."/>
            <person name="Suzuki M."/>
            <person name="Matsui H."/>
            <person name="Nakamura M."/>
            <person name="Mori S."/>
            <person name="Shibayama K."/>
        </authorList>
    </citation>
    <scope>NUCLEOTIDE SEQUENCE [LARGE SCALE GENOMIC DNA]</scope>
    <source>
        <strain evidence="14 15">SNTW101c</strain>
    </source>
</reference>
<feature type="domain" description="PpiC" evidence="12">
    <location>
        <begin position="242"/>
        <end position="356"/>
    </location>
</feature>
<evidence type="ECO:0000313" key="14">
    <source>
        <dbReference type="EMBL" id="BCD70553.1"/>
    </source>
</evidence>
<name>A0A6J4D0P3_9HELI</name>
<dbReference type="Proteomes" id="UP000509742">
    <property type="component" value="Chromosome"/>
</dbReference>
<dbReference type="InterPro" id="IPR046357">
    <property type="entry name" value="PPIase_dom_sf"/>
</dbReference>
<dbReference type="Gene3D" id="1.10.4030.10">
    <property type="entry name" value="Porin chaperone SurA, peptide-binding domain"/>
    <property type="match status" value="1"/>
</dbReference>
<dbReference type="PANTHER" id="PTHR47529:SF1">
    <property type="entry name" value="PERIPLASMIC CHAPERONE PPID"/>
    <property type="match status" value="1"/>
</dbReference>
<dbReference type="PANTHER" id="PTHR47529">
    <property type="entry name" value="PEPTIDYL-PROLYL CIS-TRANS ISOMERASE D"/>
    <property type="match status" value="1"/>
</dbReference>
<evidence type="ECO:0000256" key="1">
    <source>
        <dbReference type="ARBA" id="ARBA00004382"/>
    </source>
</evidence>
<keyword evidence="7" id="KW-0143">Chaperone</keyword>
<evidence type="ECO:0000256" key="8">
    <source>
        <dbReference type="ARBA" id="ARBA00038408"/>
    </source>
</evidence>
<dbReference type="RefSeq" id="WP_006565346.1">
    <property type="nucleotide sequence ID" value="NZ_AP019774.1"/>
</dbReference>
<keyword evidence="16" id="KW-1185">Reference proteome</keyword>
<proteinExistence type="inferred from homology"/>
<dbReference type="InterPro" id="IPR052029">
    <property type="entry name" value="PpiD_chaperone"/>
</dbReference>
<evidence type="ECO:0000256" key="3">
    <source>
        <dbReference type="ARBA" id="ARBA00022519"/>
    </source>
</evidence>
<dbReference type="InterPro" id="IPR027304">
    <property type="entry name" value="Trigger_fact/SurA_dom_sf"/>
</dbReference>
<dbReference type="GO" id="GO:0003755">
    <property type="term" value="F:peptidyl-prolyl cis-trans isomerase activity"/>
    <property type="evidence" value="ECO:0007669"/>
    <property type="project" value="InterPro"/>
</dbReference>
<dbReference type="AlphaFoldDB" id="A0A6J4D0P3"/>
<evidence type="ECO:0000256" key="11">
    <source>
        <dbReference type="SAM" id="Phobius"/>
    </source>
</evidence>
<organism evidence="14 15">
    <name type="scientific">Helicobacter suis</name>
    <dbReference type="NCBI Taxonomy" id="104628"/>
    <lineage>
        <taxon>Bacteria</taxon>
        <taxon>Pseudomonadati</taxon>
        <taxon>Campylobacterota</taxon>
        <taxon>Epsilonproteobacteria</taxon>
        <taxon>Campylobacterales</taxon>
        <taxon>Helicobacteraceae</taxon>
        <taxon>Helicobacter</taxon>
    </lineage>
</organism>
<reference evidence="13 16" key="2">
    <citation type="submission" date="2020-04" db="EMBL/GenBank/DDBJ databases">
        <title>Genomic analysis of gastric non-Helicobacter pylori Helicobacters isolated in Japan.</title>
        <authorList>
            <person name="Suzuki M."/>
            <person name="Rimbara E."/>
        </authorList>
    </citation>
    <scope>NUCLEOTIDE SEQUENCE [LARGE SCALE GENOMIC DNA]</scope>
    <source>
        <strain evidence="13 16">NHP19-0020</strain>
    </source>
</reference>
<evidence type="ECO:0000259" key="12">
    <source>
        <dbReference type="Pfam" id="PF13145"/>
    </source>
</evidence>
<dbReference type="InterPro" id="IPR000297">
    <property type="entry name" value="PPIase_PpiC"/>
</dbReference>
<dbReference type="Pfam" id="PF13624">
    <property type="entry name" value="SurA_N_3"/>
    <property type="match status" value="1"/>
</dbReference>
<evidence type="ECO:0000256" key="6">
    <source>
        <dbReference type="ARBA" id="ARBA00023136"/>
    </source>
</evidence>
<sequence length="481" mass="55288">MISWMQKHKKYLVVTIWISTIAFVAAGMIGWGQYSFSMANGNVAKVGRVLISEEELDREHRRLLDIYSQSIPNFKDLSEKEVKALGLEHNALTLLINQALLKNLALDLGLGVSGSEVIAEIQKSTAFQNEGHFDEALYKKILQENRYRPSAFEEGIKNALLLQKISALFPQAITPLEEEAFLWPLRLQDQVRIEVLEPKEVVVTQQALRDYYNQHKNTYKKPPSYTLAASHITDTDIEPAKQEQLQAYYEKNKQVYTLQGKVQDFMQVKIKVSHDYLQEKARDLALQKYLALKNNTFKPATEVITKLPYPAEIATKIETMHPGEVLKPQKYKDGWLVVKLVSKQTDQLQSFEEAKEEVRIAVVEQEQRKWLKQEASKQLPHFKGDDIGFLSLDFKGNIHDLGEQSSKELVGYIFKHPYKEGFVILKGPKAVLYRVYSQDFKHPVPNSKDFKQVVSNLKAQSFDAMLVAMLKQRYQVHVYAK</sequence>
<evidence type="ECO:0000256" key="5">
    <source>
        <dbReference type="ARBA" id="ARBA00022989"/>
    </source>
</evidence>
<evidence type="ECO:0000256" key="7">
    <source>
        <dbReference type="ARBA" id="ARBA00023186"/>
    </source>
</evidence>
<dbReference type="EMBL" id="AP023036">
    <property type="protein sequence ID" value="BCD46216.1"/>
    <property type="molecule type" value="Genomic_DNA"/>
</dbReference>
<dbReference type="Proteomes" id="UP000317935">
    <property type="component" value="Chromosome"/>
</dbReference>
<evidence type="ECO:0000313" key="13">
    <source>
        <dbReference type="EMBL" id="BCD46216.1"/>
    </source>
</evidence>
<keyword evidence="6 11" id="KW-0472">Membrane</keyword>
<evidence type="ECO:0000256" key="4">
    <source>
        <dbReference type="ARBA" id="ARBA00022692"/>
    </source>
</evidence>
<evidence type="ECO:0000313" key="16">
    <source>
        <dbReference type="Proteomes" id="UP000509742"/>
    </source>
</evidence>
<comment type="similarity">
    <text evidence="8">Belongs to the PpiD chaperone family.</text>
</comment>
<comment type="subcellular location">
    <subcellularLocation>
        <location evidence="1">Cell inner membrane</location>
        <topology evidence="1">Single-pass type II membrane protein</topology>
        <orientation evidence="1">Periplasmic side</orientation>
    </subcellularLocation>
</comment>
<evidence type="ECO:0000256" key="2">
    <source>
        <dbReference type="ARBA" id="ARBA00022475"/>
    </source>
</evidence>
<protein>
    <recommendedName>
        <fullName evidence="9">Periplasmic chaperone PpiD</fullName>
    </recommendedName>
    <alternativeName>
        <fullName evidence="10">Periplasmic folding chaperone</fullName>
    </alternativeName>
</protein>
<keyword evidence="4 11" id="KW-0812">Transmembrane</keyword>
<dbReference type="Pfam" id="PF13145">
    <property type="entry name" value="Rotamase_2"/>
    <property type="match status" value="1"/>
</dbReference>
<evidence type="ECO:0000256" key="10">
    <source>
        <dbReference type="ARBA" id="ARBA00042775"/>
    </source>
</evidence>
<keyword evidence="14" id="KW-0413">Isomerase</keyword>
<gene>
    <name evidence="14" type="primary">ppiD</name>
    <name evidence="13" type="ORF">NHP190020_12550</name>
    <name evidence="14" type="ORF">SNTW_11980</name>
</gene>
<dbReference type="GO" id="GO:0005886">
    <property type="term" value="C:plasma membrane"/>
    <property type="evidence" value="ECO:0007669"/>
    <property type="project" value="UniProtKB-SubCell"/>
</dbReference>
<dbReference type="Gene3D" id="3.10.50.40">
    <property type="match status" value="1"/>
</dbReference>
<accession>A0A6J4D0P3</accession>
<keyword evidence="5 11" id="KW-1133">Transmembrane helix</keyword>
<dbReference type="SUPFAM" id="SSF109998">
    <property type="entry name" value="Triger factor/SurA peptide-binding domain-like"/>
    <property type="match status" value="1"/>
</dbReference>